<feature type="transmembrane region" description="Helical" evidence="1">
    <location>
        <begin position="241"/>
        <end position="261"/>
    </location>
</feature>
<keyword evidence="1" id="KW-1133">Transmembrane helix</keyword>
<dbReference type="EMBL" id="BSTX01000001">
    <property type="protein sequence ID" value="GLZ77763.1"/>
    <property type="molecule type" value="Genomic_DNA"/>
</dbReference>
<feature type="transmembrane region" description="Helical" evidence="1">
    <location>
        <begin position="164"/>
        <end position="183"/>
    </location>
</feature>
<feature type="transmembrane region" description="Helical" evidence="1">
    <location>
        <begin position="140"/>
        <end position="158"/>
    </location>
</feature>
<proteinExistence type="predicted"/>
<keyword evidence="1" id="KW-0472">Membrane</keyword>
<feature type="transmembrane region" description="Helical" evidence="1">
    <location>
        <begin position="305"/>
        <end position="325"/>
    </location>
</feature>
<dbReference type="AlphaFoldDB" id="A0A9W6SK81"/>
<name>A0A9W6SK81_9ACTN</name>
<evidence type="ECO:0000256" key="1">
    <source>
        <dbReference type="SAM" id="Phobius"/>
    </source>
</evidence>
<comment type="caution">
    <text evidence="2">The sequence shown here is derived from an EMBL/GenBank/DDBJ whole genome shotgun (WGS) entry which is preliminary data.</text>
</comment>
<protein>
    <submittedName>
        <fullName evidence="2">Uncharacterized protein</fullName>
    </submittedName>
</protein>
<evidence type="ECO:0000313" key="3">
    <source>
        <dbReference type="Proteomes" id="UP001165079"/>
    </source>
</evidence>
<reference evidence="2" key="1">
    <citation type="submission" date="2023-03" db="EMBL/GenBank/DDBJ databases">
        <title>Actinorhabdospora filicis NBRC 111898.</title>
        <authorList>
            <person name="Ichikawa N."/>
            <person name="Sato H."/>
            <person name="Tonouchi N."/>
        </authorList>
    </citation>
    <scope>NUCLEOTIDE SEQUENCE</scope>
    <source>
        <strain evidence="2">NBRC 111898</strain>
    </source>
</reference>
<feature type="transmembrane region" description="Helical" evidence="1">
    <location>
        <begin position="273"/>
        <end position="293"/>
    </location>
</feature>
<dbReference type="RefSeq" id="WP_285662850.1">
    <property type="nucleotide sequence ID" value="NZ_BSTX01000001.1"/>
</dbReference>
<gene>
    <name evidence="2" type="ORF">Afil01_25700</name>
</gene>
<feature type="transmembrane region" description="Helical" evidence="1">
    <location>
        <begin position="425"/>
        <end position="443"/>
    </location>
</feature>
<keyword evidence="1" id="KW-0812">Transmembrane</keyword>
<dbReference type="Proteomes" id="UP001165079">
    <property type="component" value="Unassembled WGS sequence"/>
</dbReference>
<sequence length="456" mass="48008">MSTPKPPVGGVVAALFTAVGLSVVFAAATVVFRAQVAAHQGGTEAAVWIRAGMVGLGALLYAWLARRLSQGSRRAYLRIRALAVIGVIGVGYLLVSGQYPPWLRAVQGLQLAALITLAVLTFRVRAHFPKPPRTPGGDRWAALVLVVLAPVSAEVTLGSTPLRMIWLVLLWLPIYGAGVLFIRELARRHGLRWPAVLLLGLAYGVVEEGIALQALSSPTLYGAGDWAPRLLGINTAYTEVMLPYHAVFSVAIPIVLTELLFPASRTAPYLRRGGFAATGVVAVLGVALLRLAVPPTEDPGYVMPVAVLVGCVVAVVLLGLLAFRLPRAPAAARPSPGPWAQLAFGAAATFGFLALLYPFGGATRPAFTHGAWTWLPMGAALVLLAGTARLVSRWGERHVLALVSGALIAHTAFGAIRIPDTTAERLGLIALGAAMTAGLALLARRTAHPHHVREAR</sequence>
<evidence type="ECO:0000313" key="2">
    <source>
        <dbReference type="EMBL" id="GLZ77763.1"/>
    </source>
</evidence>
<feature type="transmembrane region" description="Helical" evidence="1">
    <location>
        <begin position="399"/>
        <end position="419"/>
    </location>
</feature>
<feature type="transmembrane region" description="Helical" evidence="1">
    <location>
        <begin position="337"/>
        <end position="359"/>
    </location>
</feature>
<feature type="transmembrane region" description="Helical" evidence="1">
    <location>
        <begin position="77"/>
        <end position="95"/>
    </location>
</feature>
<organism evidence="2 3">
    <name type="scientific">Actinorhabdospora filicis</name>
    <dbReference type="NCBI Taxonomy" id="1785913"/>
    <lineage>
        <taxon>Bacteria</taxon>
        <taxon>Bacillati</taxon>
        <taxon>Actinomycetota</taxon>
        <taxon>Actinomycetes</taxon>
        <taxon>Micromonosporales</taxon>
        <taxon>Micromonosporaceae</taxon>
        <taxon>Actinorhabdospora</taxon>
    </lineage>
</organism>
<accession>A0A9W6SK81</accession>
<feature type="transmembrane region" description="Helical" evidence="1">
    <location>
        <begin position="45"/>
        <end position="65"/>
    </location>
</feature>
<feature type="transmembrane region" description="Helical" evidence="1">
    <location>
        <begin position="195"/>
        <end position="221"/>
    </location>
</feature>
<keyword evidence="3" id="KW-1185">Reference proteome</keyword>
<feature type="transmembrane region" description="Helical" evidence="1">
    <location>
        <begin position="371"/>
        <end position="392"/>
    </location>
</feature>
<feature type="transmembrane region" description="Helical" evidence="1">
    <location>
        <begin position="101"/>
        <end position="120"/>
    </location>
</feature>